<dbReference type="Proteomes" id="UP000774326">
    <property type="component" value="Unassembled WGS sequence"/>
</dbReference>
<dbReference type="AlphaFoldDB" id="A0A9P8TLJ3"/>
<organism evidence="2 3">
    <name type="scientific">Wickerhamomyces pijperi</name>
    <name type="common">Yeast</name>
    <name type="synonym">Pichia pijperi</name>
    <dbReference type="NCBI Taxonomy" id="599730"/>
    <lineage>
        <taxon>Eukaryota</taxon>
        <taxon>Fungi</taxon>
        <taxon>Dikarya</taxon>
        <taxon>Ascomycota</taxon>
        <taxon>Saccharomycotina</taxon>
        <taxon>Saccharomycetes</taxon>
        <taxon>Phaffomycetales</taxon>
        <taxon>Wickerhamomycetaceae</taxon>
        <taxon>Wickerhamomyces</taxon>
    </lineage>
</organism>
<evidence type="ECO:0000313" key="3">
    <source>
        <dbReference type="Proteomes" id="UP000774326"/>
    </source>
</evidence>
<protein>
    <submittedName>
        <fullName evidence="2">Uncharacterized protein</fullName>
    </submittedName>
</protein>
<evidence type="ECO:0000313" key="2">
    <source>
        <dbReference type="EMBL" id="KAH3683296.1"/>
    </source>
</evidence>
<accession>A0A9P8TLJ3</accession>
<evidence type="ECO:0000256" key="1">
    <source>
        <dbReference type="SAM" id="MobiDB-lite"/>
    </source>
</evidence>
<sequence length="118" mass="13088">MAACSATFSLRYGSTTSQEVCSDGEDDSTGDWKSSDRLSFRSVPDFLNRFGRVSGVPANRLVVLVPNRGRPVQVVVCLDEVVVTHHWGFWRQSDKELLHALLQVRVVLRNITRGVDGG</sequence>
<dbReference type="EMBL" id="JAEUBG010003196">
    <property type="protein sequence ID" value="KAH3683296.1"/>
    <property type="molecule type" value="Genomic_DNA"/>
</dbReference>
<name>A0A9P8TLJ3_WICPI</name>
<gene>
    <name evidence="2" type="ORF">WICPIJ_005766</name>
</gene>
<proteinExistence type="predicted"/>
<feature type="region of interest" description="Disordered" evidence="1">
    <location>
        <begin position="14"/>
        <end position="34"/>
    </location>
</feature>
<comment type="caution">
    <text evidence="2">The sequence shown here is derived from an EMBL/GenBank/DDBJ whole genome shotgun (WGS) entry which is preliminary data.</text>
</comment>
<reference evidence="2" key="1">
    <citation type="journal article" date="2021" name="Open Biol.">
        <title>Shared evolutionary footprints suggest mitochondrial oxidative damage underlies multiple complex I losses in fungi.</title>
        <authorList>
            <person name="Schikora-Tamarit M.A."/>
            <person name="Marcet-Houben M."/>
            <person name="Nosek J."/>
            <person name="Gabaldon T."/>
        </authorList>
    </citation>
    <scope>NUCLEOTIDE SEQUENCE</scope>
    <source>
        <strain evidence="2">CBS2887</strain>
    </source>
</reference>
<keyword evidence="3" id="KW-1185">Reference proteome</keyword>
<reference evidence="2" key="2">
    <citation type="submission" date="2021-01" db="EMBL/GenBank/DDBJ databases">
        <authorList>
            <person name="Schikora-Tamarit M.A."/>
        </authorList>
    </citation>
    <scope>NUCLEOTIDE SEQUENCE</scope>
    <source>
        <strain evidence="2">CBS2887</strain>
    </source>
</reference>